<organism evidence="2 3">
    <name type="scientific">Hydrogenophaga luteola</name>
    <dbReference type="NCBI Taxonomy" id="1591122"/>
    <lineage>
        <taxon>Bacteria</taxon>
        <taxon>Pseudomonadati</taxon>
        <taxon>Pseudomonadota</taxon>
        <taxon>Betaproteobacteria</taxon>
        <taxon>Burkholderiales</taxon>
        <taxon>Comamonadaceae</taxon>
        <taxon>Hydrogenophaga</taxon>
    </lineage>
</organism>
<dbReference type="EMBL" id="JBHRXX010000010">
    <property type="protein sequence ID" value="MFC3686313.1"/>
    <property type="molecule type" value="Genomic_DNA"/>
</dbReference>
<dbReference type="PANTHER" id="PTHR12277:SF81">
    <property type="entry name" value="PROTEIN ABHD13"/>
    <property type="match status" value="1"/>
</dbReference>
<dbReference type="RefSeq" id="WP_382178979.1">
    <property type="nucleotide sequence ID" value="NZ_JBHRXX010000010.1"/>
</dbReference>
<name>A0ABV7W913_9BURK</name>
<reference evidence="3" key="1">
    <citation type="journal article" date="2019" name="Int. J. Syst. Evol. Microbiol.">
        <title>The Global Catalogue of Microorganisms (GCM) 10K type strain sequencing project: providing services to taxonomists for standard genome sequencing and annotation.</title>
        <authorList>
            <consortium name="The Broad Institute Genomics Platform"/>
            <consortium name="The Broad Institute Genome Sequencing Center for Infectious Disease"/>
            <person name="Wu L."/>
            <person name="Ma J."/>
        </authorList>
    </citation>
    <scope>NUCLEOTIDE SEQUENCE [LARGE SCALE GENOMIC DNA]</scope>
    <source>
        <strain evidence="3">KCTC 42501</strain>
    </source>
</reference>
<comment type="caution">
    <text evidence="2">The sequence shown here is derived from an EMBL/GenBank/DDBJ whole genome shotgun (WGS) entry which is preliminary data.</text>
</comment>
<dbReference type="Proteomes" id="UP001595729">
    <property type="component" value="Unassembled WGS sequence"/>
</dbReference>
<feature type="domain" description="AB hydrolase-1" evidence="1">
    <location>
        <begin position="74"/>
        <end position="185"/>
    </location>
</feature>
<dbReference type="PANTHER" id="PTHR12277">
    <property type="entry name" value="ALPHA/BETA HYDROLASE DOMAIN-CONTAINING PROTEIN"/>
    <property type="match status" value="1"/>
</dbReference>
<dbReference type="SUPFAM" id="SSF53474">
    <property type="entry name" value="alpha/beta-Hydrolases"/>
    <property type="match status" value="1"/>
</dbReference>
<dbReference type="InterPro" id="IPR000073">
    <property type="entry name" value="AB_hydrolase_1"/>
</dbReference>
<evidence type="ECO:0000259" key="1">
    <source>
        <dbReference type="Pfam" id="PF00561"/>
    </source>
</evidence>
<evidence type="ECO:0000313" key="2">
    <source>
        <dbReference type="EMBL" id="MFC3686313.1"/>
    </source>
</evidence>
<protein>
    <submittedName>
        <fullName evidence="2">Alpha/beta hydrolase</fullName>
    </submittedName>
</protein>
<sequence length="256" mass="27611">MRALKVVLVRVLSAVALLCLAGCGALYGWQRSLLYHPQPARQAGESLTLPVDGATLQVSVRARPGAPALLYFGGNAEDVSATLPQLARLFPDHALYLLHYRGYGQSTGEPTESALHADAQALYEHARHAHSEIKIVGRSLGSGVAIRLASERAVTRLVLLTPYDSIENVAAEQFSWWPVRWLIRDRFDSAAVAGRIGVPTTLIAAERDTLIRPERTAALMARFGPGVARLVVIPGVGHNDISASPIYARALVDAVR</sequence>
<dbReference type="Pfam" id="PF00561">
    <property type="entry name" value="Abhydrolase_1"/>
    <property type="match status" value="1"/>
</dbReference>
<keyword evidence="2" id="KW-0378">Hydrolase</keyword>
<accession>A0ABV7W913</accession>
<proteinExistence type="predicted"/>
<keyword evidence="3" id="KW-1185">Reference proteome</keyword>
<dbReference type="InterPro" id="IPR029058">
    <property type="entry name" value="AB_hydrolase_fold"/>
</dbReference>
<dbReference type="Gene3D" id="3.40.50.1820">
    <property type="entry name" value="alpha/beta hydrolase"/>
    <property type="match status" value="1"/>
</dbReference>
<dbReference type="GO" id="GO:0016787">
    <property type="term" value="F:hydrolase activity"/>
    <property type="evidence" value="ECO:0007669"/>
    <property type="project" value="UniProtKB-KW"/>
</dbReference>
<evidence type="ECO:0000313" key="3">
    <source>
        <dbReference type="Proteomes" id="UP001595729"/>
    </source>
</evidence>
<gene>
    <name evidence="2" type="ORF">ACFOPI_22170</name>
</gene>